<feature type="region of interest" description="Disordered" evidence="1">
    <location>
        <begin position="356"/>
        <end position="383"/>
    </location>
</feature>
<feature type="compositionally biased region" description="Basic and acidic residues" evidence="1">
    <location>
        <begin position="452"/>
        <end position="467"/>
    </location>
</feature>
<feature type="compositionally biased region" description="Basic and acidic residues" evidence="1">
    <location>
        <begin position="152"/>
        <end position="168"/>
    </location>
</feature>
<feature type="compositionally biased region" description="Basic and acidic residues" evidence="1">
    <location>
        <begin position="531"/>
        <end position="543"/>
    </location>
</feature>
<organism evidence="2 3">
    <name type="scientific">Albula glossodonta</name>
    <name type="common">roundjaw bonefish</name>
    <dbReference type="NCBI Taxonomy" id="121402"/>
    <lineage>
        <taxon>Eukaryota</taxon>
        <taxon>Metazoa</taxon>
        <taxon>Chordata</taxon>
        <taxon>Craniata</taxon>
        <taxon>Vertebrata</taxon>
        <taxon>Euteleostomi</taxon>
        <taxon>Actinopterygii</taxon>
        <taxon>Neopterygii</taxon>
        <taxon>Teleostei</taxon>
        <taxon>Albuliformes</taxon>
        <taxon>Albulidae</taxon>
        <taxon>Albula</taxon>
    </lineage>
</organism>
<comment type="caution">
    <text evidence="2">The sequence shown here is derived from an EMBL/GenBank/DDBJ whole genome shotgun (WGS) entry which is preliminary data.</text>
</comment>
<sequence length="644" mass="70460">MQPIDYRRMFNPHHPLGVPYDSRLQCQAHARRETSCSETQTEPGEAVSKLMAQLGTLRPREEASEENELDSGVVSQMSGVSLHSEPRLSRNGRKDDSPAPLKADQGGCKLAAAASEWSTVAQHGSNSGHLEEVAGQDGWGVGPDGILPLDSSSRHEESDGGQVVDKHPQKLHPVSEQSDRPSSDHEERQSTRNSPVQQRGSPQVTDEASGGGPTFARSMPNPPLSKDLVEEDPEKSKCVTTSSSNMVGAADILEEPDKDVESLSYRILRLPCDELTTAGVLRVDDHTVWPTDTTKTLPLASGYLPPLGNGFLYSYYPSVAPERQSVLSPSLDELSSRDDMFSTDLEDVEVDSVSGRAHVGGVQGPPLVVSEGSDRGDEDEGGLWAGPLGEEAGPVCPARHCATCGAKLNGNAGRSEIAGSGPCKFSEEDSDEEVVEEYDKEDDDDDDDDVDGDNKDDCENEMLKDSCEIQEVLARKAPQPAGHLQPMGPQQFSQRKQKKPHNTELLGPANPEKLALKQGCPRGAECCDKHKTFPRHDRCKGQDLRSAQSRPRVDGQCGGGGVTTGQDSWESCNVKPRPKFWKPYPSWRGQERPSRRRGACKTFMPPRSRRRNYNDDDEGEFPPLQRGRARRHTSPDEPKLEIRK</sequence>
<feature type="region of interest" description="Disordered" evidence="1">
    <location>
        <begin position="417"/>
        <end position="516"/>
    </location>
</feature>
<dbReference type="PANTHER" id="PTHR38654">
    <property type="entry name" value="BUCKY BALL-RELATED"/>
    <property type="match status" value="1"/>
</dbReference>
<feature type="region of interest" description="Disordered" evidence="1">
    <location>
        <begin position="531"/>
        <end position="644"/>
    </location>
</feature>
<feature type="region of interest" description="Disordered" evidence="1">
    <location>
        <begin position="57"/>
        <end position="242"/>
    </location>
</feature>
<feature type="compositionally biased region" description="Basic and acidic residues" evidence="1">
    <location>
        <begin position="84"/>
        <end position="97"/>
    </location>
</feature>
<name>A0A8T2MSJ6_9TELE</name>
<feature type="compositionally biased region" description="Basic and acidic residues" evidence="1">
    <location>
        <begin position="177"/>
        <end position="190"/>
    </location>
</feature>
<feature type="compositionally biased region" description="Polar residues" evidence="1">
    <location>
        <begin position="116"/>
        <end position="128"/>
    </location>
</feature>
<dbReference type="InterPro" id="IPR053309">
    <property type="entry name" value="Balbiani_Body_Formation"/>
</dbReference>
<evidence type="ECO:0000313" key="3">
    <source>
        <dbReference type="Proteomes" id="UP000824540"/>
    </source>
</evidence>
<protein>
    <submittedName>
        <fullName evidence="2">Uncharacterized protein</fullName>
    </submittedName>
</protein>
<dbReference type="OrthoDB" id="8946276at2759"/>
<reference evidence="2" key="1">
    <citation type="thesis" date="2021" institute="BYU ScholarsArchive" country="Provo, UT, USA">
        <title>Applications of and Algorithms for Genome Assembly and Genomic Analyses with an Emphasis on Marine Teleosts.</title>
        <authorList>
            <person name="Pickett B.D."/>
        </authorList>
    </citation>
    <scope>NUCLEOTIDE SEQUENCE</scope>
    <source>
        <strain evidence="2">HI-2016</strain>
    </source>
</reference>
<gene>
    <name evidence="2" type="ORF">JZ751_009266</name>
</gene>
<dbReference type="PANTHER" id="PTHR38654:SF1">
    <property type="entry name" value="BUCKY BALL"/>
    <property type="match status" value="1"/>
</dbReference>
<proteinExistence type="predicted"/>
<keyword evidence="3" id="KW-1185">Reference proteome</keyword>
<feature type="non-terminal residue" evidence="2">
    <location>
        <position position="1"/>
    </location>
</feature>
<evidence type="ECO:0000313" key="2">
    <source>
        <dbReference type="EMBL" id="KAG9328921.1"/>
    </source>
</evidence>
<dbReference type="AlphaFoldDB" id="A0A8T2MSJ6"/>
<dbReference type="Proteomes" id="UP000824540">
    <property type="component" value="Unassembled WGS sequence"/>
</dbReference>
<feature type="compositionally biased region" description="Acidic residues" evidence="1">
    <location>
        <begin position="428"/>
        <end position="451"/>
    </location>
</feature>
<evidence type="ECO:0000256" key="1">
    <source>
        <dbReference type="SAM" id="MobiDB-lite"/>
    </source>
</evidence>
<accession>A0A8T2MSJ6</accession>
<dbReference type="EMBL" id="JAFBMS010001651">
    <property type="protein sequence ID" value="KAG9328921.1"/>
    <property type="molecule type" value="Genomic_DNA"/>
</dbReference>
<feature type="compositionally biased region" description="Polar residues" evidence="1">
    <location>
        <begin position="191"/>
        <end position="206"/>
    </location>
</feature>
<feature type="compositionally biased region" description="Basic and acidic residues" evidence="1">
    <location>
        <begin position="633"/>
        <end position="644"/>
    </location>
</feature>